<dbReference type="InterPro" id="IPR001260">
    <property type="entry name" value="Coprogen_oxidase_aer"/>
</dbReference>
<evidence type="ECO:0000256" key="4">
    <source>
        <dbReference type="ARBA" id="ARBA00012869"/>
    </source>
</evidence>
<proteinExistence type="inferred from homology"/>
<comment type="subunit">
    <text evidence="3">Homodimer.</text>
</comment>
<name>A0A0X3PR55_SCHSO</name>
<dbReference type="SUPFAM" id="SSF102886">
    <property type="entry name" value="Coproporphyrinogen III oxidase"/>
    <property type="match status" value="1"/>
</dbReference>
<sequence>MAVCHKYIGGACLGVVSIYAGYRLYRHFAEGDNLDDATFYSDLTECSPSNWMASSVTPTSQLTVSTDIRSKMEIICMELQAYLCHHMEAIDKKEKFFVDKWERQDGHGGGISCVLQDGAVFEKAGVNISVISSELTESALHQMRERLQSLKTDKRLKFDVVGISSVNHPRNPHAPTMHFNFRFFEVTDEDGKKVWWFGGGCDLTPSYLYEEDARYFHEQFKAACDRHDPLYYPRFKKWCDEYFYIKHRGECRGVGGIFFDDMDTPSKEEVFSFVRSCAAAIAPAYLPIVVRRRKTWYTDAERQWQLIRRGRYVEFNLIYDRGTKFGLLTPDARIESIFISMPLYAKWVYCHDHTSDQRQVKLLEVLKKPREWL</sequence>
<dbReference type="PIRSF" id="PIRSF000166">
    <property type="entry name" value="Coproporphyri_ox"/>
    <property type="match status" value="1"/>
</dbReference>
<dbReference type="InterPro" id="IPR036406">
    <property type="entry name" value="Coprogen_oxidase_aer_sf"/>
</dbReference>
<keyword evidence="6" id="KW-0350">Heme biosynthesis</keyword>
<evidence type="ECO:0000256" key="6">
    <source>
        <dbReference type="ARBA" id="ARBA00023133"/>
    </source>
</evidence>
<dbReference type="NCBIfam" id="NF003727">
    <property type="entry name" value="PRK05330.1"/>
    <property type="match status" value="1"/>
</dbReference>
<gene>
    <name evidence="8" type="ORF">TR88709</name>
</gene>
<dbReference type="PRINTS" id="PR00073">
    <property type="entry name" value="COPRGNOXDASE"/>
</dbReference>
<dbReference type="FunFam" id="3.40.1500.10:FF:000002">
    <property type="entry name" value="oxygen-dependent coproporphyrinogen-III oxidase, mitochondrial"/>
    <property type="match status" value="1"/>
</dbReference>
<accession>A0A0X3PR55</accession>
<dbReference type="GO" id="GO:0006782">
    <property type="term" value="P:protoporphyrinogen IX biosynthetic process"/>
    <property type="evidence" value="ECO:0007669"/>
    <property type="project" value="UniProtKB-UniPathway"/>
</dbReference>
<dbReference type="Gene3D" id="3.40.1500.10">
    <property type="entry name" value="Coproporphyrinogen III oxidase, aerobic"/>
    <property type="match status" value="1"/>
</dbReference>
<dbReference type="EMBL" id="GEEE01008814">
    <property type="protein sequence ID" value="JAP54411.1"/>
    <property type="molecule type" value="Transcribed_RNA"/>
</dbReference>
<keyword evidence="7" id="KW-0627">Porphyrin biosynthesis</keyword>
<dbReference type="PANTHER" id="PTHR10755">
    <property type="entry name" value="COPROPORPHYRINOGEN III OXIDASE, MITOCHONDRIAL"/>
    <property type="match status" value="1"/>
</dbReference>
<evidence type="ECO:0000256" key="7">
    <source>
        <dbReference type="ARBA" id="ARBA00023244"/>
    </source>
</evidence>
<dbReference type="PANTHER" id="PTHR10755:SF0">
    <property type="entry name" value="OXYGEN-DEPENDENT COPROPORPHYRINOGEN-III OXIDASE, MITOCHONDRIAL"/>
    <property type="match status" value="1"/>
</dbReference>
<keyword evidence="5" id="KW-0560">Oxidoreductase</keyword>
<evidence type="ECO:0000313" key="8">
    <source>
        <dbReference type="EMBL" id="JAP54411.1"/>
    </source>
</evidence>
<dbReference type="UniPathway" id="UPA00251">
    <property type="reaction ID" value="UER00322"/>
</dbReference>
<evidence type="ECO:0000256" key="3">
    <source>
        <dbReference type="ARBA" id="ARBA00011738"/>
    </source>
</evidence>
<dbReference type="InterPro" id="IPR018375">
    <property type="entry name" value="Coprogen_oxidase_CS"/>
</dbReference>
<dbReference type="PROSITE" id="PS01021">
    <property type="entry name" value="COPROGEN_OXIDASE"/>
    <property type="match status" value="1"/>
</dbReference>
<dbReference type="GO" id="GO:0004109">
    <property type="term" value="F:coproporphyrinogen oxidase activity"/>
    <property type="evidence" value="ECO:0007669"/>
    <property type="project" value="UniProtKB-EC"/>
</dbReference>
<comment type="similarity">
    <text evidence="2">Belongs to the aerobic coproporphyrinogen-III oxidase family.</text>
</comment>
<protein>
    <recommendedName>
        <fullName evidence="4">coproporphyrinogen oxidase</fullName>
        <ecNumber evidence="4">1.3.3.3</ecNumber>
    </recommendedName>
</protein>
<dbReference type="EC" id="1.3.3.3" evidence="4"/>
<comment type="pathway">
    <text evidence="1">Porphyrin-containing compound metabolism; protoporphyrin-IX biosynthesis; protoporphyrinogen-IX from coproporphyrinogen-III (O2 route): step 1/1.</text>
</comment>
<dbReference type="Pfam" id="PF01218">
    <property type="entry name" value="Coprogen_oxidas"/>
    <property type="match status" value="1"/>
</dbReference>
<organism evidence="8">
    <name type="scientific">Schistocephalus solidus</name>
    <name type="common">Tapeworm</name>
    <dbReference type="NCBI Taxonomy" id="70667"/>
    <lineage>
        <taxon>Eukaryota</taxon>
        <taxon>Metazoa</taxon>
        <taxon>Spiralia</taxon>
        <taxon>Lophotrochozoa</taxon>
        <taxon>Platyhelminthes</taxon>
        <taxon>Cestoda</taxon>
        <taxon>Eucestoda</taxon>
        <taxon>Diphyllobothriidea</taxon>
        <taxon>Diphyllobothriidae</taxon>
        <taxon>Schistocephalus</taxon>
    </lineage>
</organism>
<dbReference type="GO" id="GO:0005737">
    <property type="term" value="C:cytoplasm"/>
    <property type="evidence" value="ECO:0007669"/>
    <property type="project" value="TreeGrafter"/>
</dbReference>
<evidence type="ECO:0000256" key="1">
    <source>
        <dbReference type="ARBA" id="ARBA00005168"/>
    </source>
</evidence>
<evidence type="ECO:0000256" key="5">
    <source>
        <dbReference type="ARBA" id="ARBA00023002"/>
    </source>
</evidence>
<dbReference type="AlphaFoldDB" id="A0A0X3PR55"/>
<reference evidence="8" key="1">
    <citation type="submission" date="2016-01" db="EMBL/GenBank/DDBJ databases">
        <title>Reference transcriptome for the parasite Schistocephalus solidus: insights into the molecular evolution of parasitism.</title>
        <authorList>
            <person name="Hebert F.O."/>
            <person name="Grambauer S."/>
            <person name="Barber I."/>
            <person name="Landry C.R."/>
            <person name="Aubin-Horth N."/>
        </authorList>
    </citation>
    <scope>NUCLEOTIDE SEQUENCE</scope>
</reference>
<evidence type="ECO:0000256" key="2">
    <source>
        <dbReference type="ARBA" id="ARBA00010644"/>
    </source>
</evidence>